<proteinExistence type="predicted"/>
<dbReference type="InterPro" id="IPR036942">
    <property type="entry name" value="Beta-barrel_TonB_sf"/>
</dbReference>
<name>A0A937XAY1_UNCEI</name>
<dbReference type="SUPFAM" id="SSF56935">
    <property type="entry name" value="Porins"/>
    <property type="match status" value="1"/>
</dbReference>
<evidence type="ECO:0000256" key="2">
    <source>
        <dbReference type="ARBA" id="ARBA00023136"/>
    </source>
</evidence>
<organism evidence="5 6">
    <name type="scientific">Eiseniibacteriota bacterium</name>
    <dbReference type="NCBI Taxonomy" id="2212470"/>
    <lineage>
        <taxon>Bacteria</taxon>
        <taxon>Candidatus Eiseniibacteriota</taxon>
    </lineage>
</organism>
<evidence type="ECO:0000256" key="4">
    <source>
        <dbReference type="SAM" id="MobiDB-lite"/>
    </source>
</evidence>
<dbReference type="Proteomes" id="UP000748308">
    <property type="component" value="Unassembled WGS sequence"/>
</dbReference>
<evidence type="ECO:0000313" key="6">
    <source>
        <dbReference type="Proteomes" id="UP000748308"/>
    </source>
</evidence>
<gene>
    <name evidence="5" type="ORF">FJY75_07460</name>
</gene>
<evidence type="ECO:0000256" key="3">
    <source>
        <dbReference type="ARBA" id="ARBA00023237"/>
    </source>
</evidence>
<keyword evidence="2" id="KW-0472">Membrane</keyword>
<feature type="region of interest" description="Disordered" evidence="4">
    <location>
        <begin position="717"/>
        <end position="738"/>
    </location>
</feature>
<comment type="caution">
    <text evidence="5">The sequence shown here is derived from an EMBL/GenBank/DDBJ whole genome shotgun (WGS) entry which is preliminary data.</text>
</comment>
<reference evidence="5" key="1">
    <citation type="submission" date="2019-03" db="EMBL/GenBank/DDBJ databases">
        <title>Lake Tanganyika Metagenome-Assembled Genomes (MAGs).</title>
        <authorList>
            <person name="Tran P."/>
        </authorList>
    </citation>
    <scope>NUCLEOTIDE SEQUENCE</scope>
    <source>
        <strain evidence="5">M_DeepCast_400m_m2_100</strain>
    </source>
</reference>
<accession>A0A937XAY1</accession>
<protein>
    <recommendedName>
        <fullName evidence="7">TonB-dependent receptor</fullName>
    </recommendedName>
</protein>
<evidence type="ECO:0008006" key="7">
    <source>
        <dbReference type="Google" id="ProtNLM"/>
    </source>
</evidence>
<dbReference type="EMBL" id="VGIY01000164">
    <property type="protein sequence ID" value="MBM3317674.1"/>
    <property type="molecule type" value="Genomic_DNA"/>
</dbReference>
<keyword evidence="3" id="KW-0998">Cell outer membrane</keyword>
<dbReference type="AlphaFoldDB" id="A0A937XAY1"/>
<dbReference type="Gene3D" id="2.40.170.20">
    <property type="entry name" value="TonB-dependent receptor, beta-barrel domain"/>
    <property type="match status" value="1"/>
</dbReference>
<evidence type="ECO:0000256" key="1">
    <source>
        <dbReference type="ARBA" id="ARBA00004442"/>
    </source>
</evidence>
<feature type="non-terminal residue" evidence="5">
    <location>
        <position position="1"/>
    </location>
</feature>
<sequence>VWDDLTTLVEIDPAAGPPRASAGHGDGRGALLLLPAALTARLPGSVSRQIDALGTSERWRPGATVEGAPLDLASERRELEPALGPGSGAAFVAWSPGPAAESPSRVWFGRDRAGGMIAAGLEARSPEALEGALSARLPRLRPGGVEARAEAWARYTGARSADPRAARDRVLPHNGARAIDLAGALELGPAAPGAIAATAVEAQGPGAAGGAAWGLSSHFEARGERHDHFLEIYRFNSEHAPTEDLAALRSSTTATLRLGPRTRAAATLELSSWQNSLGDGLLRGDVREYYQPAGNAGADESGLYWQGDDPEALVDAHVFDYYQWKRSTEAAGRLRLAHAAGRETHLALSLSAARQTYRRFDHYSPTEIQADTGPAIAQRALVVGYDPEKGEASDAFTPPGRAFTSRAAVTARARLGALRGRFSAGALTFASGDSALADIRRPFGGDARLDPEDLAGTSPSLVPEAYLGLGGGAPRGFRWWGLLFQQALPPPLEALYGPRAYLRQVRPEGVMGNPALRPEREQGAEIGCALPLSVAGRRLRLALAGHAGRITDALTTTSADLDGATGLFSAAVPVYENGATLRRRGLHFEAEAGDPGGAFWTRLSYDLARIESDRCEPVLLDLRWLHPDRVQGEYDSEGYATPLGGILDEWVANGAAVQRSEYRPANADRTHALSLALVRPADLPFLGADWTLGALLAYESGRPFTQTLVHPAELAPGTSGAGRGPADPAWERPLAGFPRNGQRMPARFRIDAALQRRWLAARRALTLRVEVLNLLGIANAVAVHRATGQPDDDGCADLPGCALDAVPAAGRDLYAARAKVAEHYDIPWMLQIRLGVEFFR</sequence>
<evidence type="ECO:0000313" key="5">
    <source>
        <dbReference type="EMBL" id="MBM3317674.1"/>
    </source>
</evidence>
<dbReference type="GO" id="GO:0009279">
    <property type="term" value="C:cell outer membrane"/>
    <property type="evidence" value="ECO:0007669"/>
    <property type="project" value="UniProtKB-SubCell"/>
</dbReference>
<comment type="subcellular location">
    <subcellularLocation>
        <location evidence="1">Cell outer membrane</location>
    </subcellularLocation>
</comment>